<dbReference type="Proteomes" id="UP000288805">
    <property type="component" value="Unassembled WGS sequence"/>
</dbReference>
<reference evidence="1 2" key="1">
    <citation type="journal article" date="2018" name="PLoS Genet.">
        <title>Population sequencing reveals clonal diversity and ancestral inbreeding in the grapevine cultivar Chardonnay.</title>
        <authorList>
            <person name="Roach M.J."/>
            <person name="Johnson D.L."/>
            <person name="Bohlmann J."/>
            <person name="van Vuuren H.J."/>
            <person name="Jones S.J."/>
            <person name="Pretorius I.S."/>
            <person name="Schmidt S.A."/>
            <person name="Borneman A.R."/>
        </authorList>
    </citation>
    <scope>NUCLEOTIDE SEQUENCE [LARGE SCALE GENOMIC DNA]</scope>
    <source>
        <strain evidence="2">cv. Chardonnay</strain>
        <tissue evidence="1">Leaf</tissue>
    </source>
</reference>
<dbReference type="EMBL" id="QGNW01001506">
    <property type="protein sequence ID" value="RVW38459.1"/>
    <property type="molecule type" value="Genomic_DNA"/>
</dbReference>
<accession>A0A438DSJ7</accession>
<proteinExistence type="predicted"/>
<evidence type="ECO:0000313" key="1">
    <source>
        <dbReference type="EMBL" id="RVW38459.1"/>
    </source>
</evidence>
<comment type="caution">
    <text evidence="1">The sequence shown here is derived from an EMBL/GenBank/DDBJ whole genome shotgun (WGS) entry which is preliminary data.</text>
</comment>
<evidence type="ECO:0000313" key="2">
    <source>
        <dbReference type="Proteomes" id="UP000288805"/>
    </source>
</evidence>
<name>A0A438DSJ7_VITVI</name>
<gene>
    <name evidence="1" type="ORF">CK203_082345</name>
</gene>
<protein>
    <submittedName>
        <fullName evidence="1">Uncharacterized protein</fullName>
    </submittedName>
</protein>
<organism evidence="1 2">
    <name type="scientific">Vitis vinifera</name>
    <name type="common">Grape</name>
    <dbReference type="NCBI Taxonomy" id="29760"/>
    <lineage>
        <taxon>Eukaryota</taxon>
        <taxon>Viridiplantae</taxon>
        <taxon>Streptophyta</taxon>
        <taxon>Embryophyta</taxon>
        <taxon>Tracheophyta</taxon>
        <taxon>Spermatophyta</taxon>
        <taxon>Magnoliopsida</taxon>
        <taxon>eudicotyledons</taxon>
        <taxon>Gunneridae</taxon>
        <taxon>Pentapetalae</taxon>
        <taxon>rosids</taxon>
        <taxon>Vitales</taxon>
        <taxon>Vitaceae</taxon>
        <taxon>Viteae</taxon>
        <taxon>Vitis</taxon>
    </lineage>
</organism>
<sequence length="114" mass="12144">MVLNLPKDDSMLNLSGDNLLLMSTKSCHLLSEDALRSGQCLQSGESVVWQEEQGATSGIGSIEGTAGQMLSCQLVFEPAVAPLAAVDVESMDVLVQLGLPALHHRLSYSSICRE</sequence>
<dbReference type="AlphaFoldDB" id="A0A438DSJ7"/>